<evidence type="ECO:0000313" key="13">
    <source>
        <dbReference type="Proteomes" id="UP000319335"/>
    </source>
</evidence>
<dbReference type="Pfam" id="PF02852">
    <property type="entry name" value="Pyr_redox_dim"/>
    <property type="match status" value="1"/>
</dbReference>
<dbReference type="OrthoDB" id="27922at2157"/>
<keyword evidence="7" id="KW-1015">Disulfide bond</keyword>
<dbReference type="AlphaFoldDB" id="A0A7Z8KPV9"/>
<dbReference type="InterPro" id="IPR004099">
    <property type="entry name" value="Pyr_nucl-diS_OxRdtase_dimer"/>
</dbReference>
<gene>
    <name evidence="12" type="ORF">FKV42_04025</name>
</gene>
<protein>
    <submittedName>
        <fullName evidence="12">Dihydrolipoyl dehydrogenase</fullName>
        <ecNumber evidence="12">1.8.1.4</ecNumber>
    </submittedName>
</protein>
<feature type="domain" description="Pyridine nucleotide-disulphide oxidoreductase dimerisation" evidence="10">
    <location>
        <begin position="343"/>
        <end position="454"/>
    </location>
</feature>
<evidence type="ECO:0000256" key="5">
    <source>
        <dbReference type="ARBA" id="ARBA00023002"/>
    </source>
</evidence>
<evidence type="ECO:0000256" key="8">
    <source>
        <dbReference type="ARBA" id="ARBA00023284"/>
    </source>
</evidence>
<evidence type="ECO:0000256" key="6">
    <source>
        <dbReference type="ARBA" id="ARBA00023027"/>
    </source>
</evidence>
<dbReference type="SUPFAM" id="SSF51905">
    <property type="entry name" value="FAD/NAD(P)-binding domain"/>
    <property type="match status" value="1"/>
</dbReference>
<dbReference type="NCBIfam" id="NF004947">
    <property type="entry name" value="PRK06292.2-5"/>
    <property type="match status" value="1"/>
</dbReference>
<keyword evidence="13" id="KW-1185">Reference proteome</keyword>
<evidence type="ECO:0000256" key="3">
    <source>
        <dbReference type="ARBA" id="ARBA00022630"/>
    </source>
</evidence>
<dbReference type="SUPFAM" id="SSF55424">
    <property type="entry name" value="FAD/NAD-linked reductases, dimerisation (C-terminal) domain"/>
    <property type="match status" value="1"/>
</dbReference>
<evidence type="ECO:0000259" key="11">
    <source>
        <dbReference type="Pfam" id="PF07992"/>
    </source>
</evidence>
<feature type="domain" description="FAD/NAD(P)-binding" evidence="11">
    <location>
        <begin position="4"/>
        <end position="319"/>
    </location>
</feature>
<comment type="caution">
    <text evidence="12">The sequence shown here is derived from an EMBL/GenBank/DDBJ whole genome shotgun (WGS) entry which is preliminary data.</text>
</comment>
<dbReference type="GO" id="GO:0004148">
    <property type="term" value="F:dihydrolipoyl dehydrogenase (NADH) activity"/>
    <property type="evidence" value="ECO:0007669"/>
    <property type="project" value="UniProtKB-EC"/>
</dbReference>
<sequence length="477" mass="52806">MKEYDLIVIGSGSGMNYVNAMLDANPEMKVALIDKDEPGGICLTRGCIPSKMLLYPAELVRNIEKAGNFGIKVSIENIDFKAVMDRMRSTISADIDGIKQGYTYMPRLDFYNEAAEFISPYTMKVGEETITTQMIFLCTGSKPAIPPVKGLDNIEYLTSDDVLKLTELPESLAIIGGGYIAAEYGHFFSSMGSKVTIIGRNARIIPEEEPEISILAKKMMSGYMDILTNCEVVEVKNSSEGKVVVAKDRGTGEEKEVVASAILVATGRSPNTDILKPELGGIETDKRGWIKVNEHLETTQQNVWAFGDANGKYLFKHVANHESSVVYYNAVLKKKIKADYHAVPYAVFSYPEIAGVGMTERQAVEEYGEDNIMIGFYRFQETAKGIAMSLGDEFVKVIFEGQTQKILGAHIIGPEASVLIHQIIPLMYTEGQDASPIMYAMDIHPSLSEVVKRAFYSRIPPLEYHMIMQAYGLEEAK</sequence>
<keyword evidence="3 9" id="KW-0285">Flavoprotein</keyword>
<comment type="cofactor">
    <cofactor evidence="1">
        <name>FAD</name>
        <dbReference type="ChEBI" id="CHEBI:57692"/>
    </cofactor>
</comment>
<dbReference type="InterPro" id="IPR036188">
    <property type="entry name" value="FAD/NAD-bd_sf"/>
</dbReference>
<evidence type="ECO:0000256" key="2">
    <source>
        <dbReference type="ARBA" id="ARBA00007532"/>
    </source>
</evidence>
<organism evidence="12 13">
    <name type="scientific">Methanolobus vulcani</name>
    <dbReference type="NCBI Taxonomy" id="38026"/>
    <lineage>
        <taxon>Archaea</taxon>
        <taxon>Methanobacteriati</taxon>
        <taxon>Methanobacteriota</taxon>
        <taxon>Stenosarchaea group</taxon>
        <taxon>Methanomicrobia</taxon>
        <taxon>Methanosarcinales</taxon>
        <taxon>Methanosarcinaceae</taxon>
        <taxon>Methanolobus</taxon>
    </lineage>
</organism>
<evidence type="ECO:0000256" key="9">
    <source>
        <dbReference type="RuleBase" id="RU003691"/>
    </source>
</evidence>
<evidence type="ECO:0000256" key="1">
    <source>
        <dbReference type="ARBA" id="ARBA00001974"/>
    </source>
</evidence>
<keyword evidence="8 9" id="KW-0676">Redox-active center</keyword>
<evidence type="ECO:0000259" key="10">
    <source>
        <dbReference type="Pfam" id="PF02852"/>
    </source>
</evidence>
<dbReference type="Gene3D" id="3.50.50.60">
    <property type="entry name" value="FAD/NAD(P)-binding domain"/>
    <property type="match status" value="2"/>
</dbReference>
<keyword evidence="5 9" id="KW-0560">Oxidoreductase</keyword>
<keyword evidence="4 9" id="KW-0274">FAD</keyword>
<name>A0A7Z8KPV9_9EURY</name>
<dbReference type="GO" id="GO:0006103">
    <property type="term" value="P:2-oxoglutarate metabolic process"/>
    <property type="evidence" value="ECO:0007669"/>
    <property type="project" value="TreeGrafter"/>
</dbReference>
<dbReference type="PANTHER" id="PTHR22912">
    <property type="entry name" value="DISULFIDE OXIDOREDUCTASE"/>
    <property type="match status" value="1"/>
</dbReference>
<dbReference type="EC" id="1.8.1.4" evidence="12"/>
<dbReference type="InterPro" id="IPR001100">
    <property type="entry name" value="Pyr_nuc-diS_OxRdtase"/>
</dbReference>
<evidence type="ECO:0000313" key="12">
    <source>
        <dbReference type="EMBL" id="TQD27041.1"/>
    </source>
</evidence>
<reference evidence="12 13" key="1">
    <citation type="submission" date="2019-06" db="EMBL/GenBank/DDBJ databases">
        <title>Draft genome sequence of Methanolobus vulcani B1d.</title>
        <authorList>
            <person name="Creighbaum A.J."/>
            <person name="Ticak T."/>
            <person name="Hariraju D."/>
            <person name="Arivett B.A."/>
            <person name="Ferguson D.J.Jr."/>
        </authorList>
    </citation>
    <scope>NUCLEOTIDE SEQUENCE [LARGE SCALE GENOMIC DNA]</scope>
    <source>
        <strain evidence="12 13">B1d</strain>
    </source>
</reference>
<keyword evidence="6" id="KW-0520">NAD</keyword>
<accession>A0A7Z8KPV9</accession>
<dbReference type="PROSITE" id="PS00076">
    <property type="entry name" value="PYRIDINE_REDOX_1"/>
    <property type="match status" value="1"/>
</dbReference>
<evidence type="ECO:0000256" key="4">
    <source>
        <dbReference type="ARBA" id="ARBA00022827"/>
    </source>
</evidence>
<dbReference type="GO" id="GO:0050660">
    <property type="term" value="F:flavin adenine dinucleotide binding"/>
    <property type="evidence" value="ECO:0007669"/>
    <property type="project" value="TreeGrafter"/>
</dbReference>
<dbReference type="PIRSF" id="PIRSF000350">
    <property type="entry name" value="Mercury_reductase_MerA"/>
    <property type="match status" value="1"/>
</dbReference>
<dbReference type="InterPro" id="IPR050151">
    <property type="entry name" value="Class-I_Pyr_Nuc-Dis_Oxidored"/>
</dbReference>
<dbReference type="RefSeq" id="WP_154808966.1">
    <property type="nucleotide sequence ID" value="NZ_VIAQ01000010.1"/>
</dbReference>
<dbReference type="InterPro" id="IPR023753">
    <property type="entry name" value="FAD/NAD-binding_dom"/>
</dbReference>
<dbReference type="PRINTS" id="PR00411">
    <property type="entry name" value="PNDRDTASEI"/>
</dbReference>
<comment type="similarity">
    <text evidence="2 9">Belongs to the class-I pyridine nucleotide-disulfide oxidoreductase family.</text>
</comment>
<dbReference type="PANTHER" id="PTHR22912:SF151">
    <property type="entry name" value="DIHYDROLIPOYL DEHYDROGENASE, MITOCHONDRIAL"/>
    <property type="match status" value="1"/>
</dbReference>
<dbReference type="Proteomes" id="UP000319335">
    <property type="component" value="Unassembled WGS sequence"/>
</dbReference>
<dbReference type="InterPro" id="IPR016156">
    <property type="entry name" value="FAD/NAD-linked_Rdtase_dimer_sf"/>
</dbReference>
<dbReference type="Pfam" id="PF07992">
    <property type="entry name" value="Pyr_redox_2"/>
    <property type="match status" value="1"/>
</dbReference>
<dbReference type="Gene3D" id="3.30.390.30">
    <property type="match status" value="1"/>
</dbReference>
<dbReference type="PRINTS" id="PR00368">
    <property type="entry name" value="FADPNR"/>
</dbReference>
<proteinExistence type="inferred from homology"/>
<dbReference type="InterPro" id="IPR012999">
    <property type="entry name" value="Pyr_OxRdtase_I_AS"/>
</dbReference>
<evidence type="ECO:0000256" key="7">
    <source>
        <dbReference type="ARBA" id="ARBA00023157"/>
    </source>
</evidence>
<dbReference type="EMBL" id="VIAQ01000010">
    <property type="protein sequence ID" value="TQD27041.1"/>
    <property type="molecule type" value="Genomic_DNA"/>
</dbReference>